<organism evidence="2 3">
    <name type="scientific">Kitasatospora cathayae</name>
    <dbReference type="NCBI Taxonomy" id="3004092"/>
    <lineage>
        <taxon>Bacteria</taxon>
        <taxon>Bacillati</taxon>
        <taxon>Actinomycetota</taxon>
        <taxon>Actinomycetes</taxon>
        <taxon>Kitasatosporales</taxon>
        <taxon>Streptomycetaceae</taxon>
        <taxon>Kitasatospora</taxon>
    </lineage>
</organism>
<dbReference type="EMBL" id="CP115450">
    <property type="protein sequence ID" value="WBP89506.1"/>
    <property type="molecule type" value="Genomic_DNA"/>
</dbReference>
<sequence>MNTDPEQRSRIAGRLDALQLRVRTTAELVYQEGWSVAEVAALYGVTPDWIRQRLRQARQALGVSSAEEWRAAVEDLEAQTEGG</sequence>
<dbReference type="RefSeq" id="WP_270147847.1">
    <property type="nucleotide sequence ID" value="NZ_CP115450.1"/>
</dbReference>
<proteinExistence type="predicted"/>
<dbReference type="InterPro" id="IPR007630">
    <property type="entry name" value="RNA_pol_sigma70_r4"/>
</dbReference>
<reference evidence="3" key="1">
    <citation type="submission" date="2022-12" db="EMBL/GenBank/DDBJ databases">
        <authorList>
            <person name="Mo P."/>
        </authorList>
    </citation>
    <scope>NUCLEOTIDE SEQUENCE [LARGE SCALE GENOMIC DNA]</scope>
    <source>
        <strain evidence="3">HUAS 3-15</strain>
    </source>
</reference>
<dbReference type="InterPro" id="IPR036388">
    <property type="entry name" value="WH-like_DNA-bd_sf"/>
</dbReference>
<name>A0ABY7QA18_9ACTN</name>
<protein>
    <submittedName>
        <fullName evidence="2">Sigma factor-like helix-turn-helix DNA-binding protein</fullName>
    </submittedName>
</protein>
<dbReference type="InterPro" id="IPR013324">
    <property type="entry name" value="RNA_pol_sigma_r3/r4-like"/>
</dbReference>
<feature type="domain" description="RNA polymerase sigma-70 region 4" evidence="1">
    <location>
        <begin position="21"/>
        <end position="61"/>
    </location>
</feature>
<dbReference type="Pfam" id="PF04545">
    <property type="entry name" value="Sigma70_r4"/>
    <property type="match status" value="1"/>
</dbReference>
<dbReference type="SUPFAM" id="SSF88659">
    <property type="entry name" value="Sigma3 and sigma4 domains of RNA polymerase sigma factors"/>
    <property type="match status" value="1"/>
</dbReference>
<dbReference type="Proteomes" id="UP001212821">
    <property type="component" value="Chromosome"/>
</dbReference>
<keyword evidence="3" id="KW-1185">Reference proteome</keyword>
<gene>
    <name evidence="2" type="ORF">O1G21_29145</name>
</gene>
<evidence type="ECO:0000313" key="3">
    <source>
        <dbReference type="Proteomes" id="UP001212821"/>
    </source>
</evidence>
<dbReference type="Gene3D" id="1.10.10.10">
    <property type="entry name" value="Winged helix-like DNA-binding domain superfamily/Winged helix DNA-binding domain"/>
    <property type="match status" value="1"/>
</dbReference>
<evidence type="ECO:0000313" key="2">
    <source>
        <dbReference type="EMBL" id="WBP89506.1"/>
    </source>
</evidence>
<accession>A0ABY7QA18</accession>
<evidence type="ECO:0000259" key="1">
    <source>
        <dbReference type="Pfam" id="PF04545"/>
    </source>
</evidence>